<organism evidence="2 3">
    <name type="scientific">Sphingopyxis terrae subsp. terrae NBRC 15098</name>
    <dbReference type="NCBI Taxonomy" id="1219058"/>
    <lineage>
        <taxon>Bacteria</taxon>
        <taxon>Pseudomonadati</taxon>
        <taxon>Pseudomonadota</taxon>
        <taxon>Alphaproteobacteria</taxon>
        <taxon>Sphingomonadales</taxon>
        <taxon>Sphingomonadaceae</taxon>
        <taxon>Sphingopyxis</taxon>
    </lineage>
</organism>
<reference evidence="2 3" key="2">
    <citation type="journal article" date="2016" name="Genome Announc.">
        <title>Complete Genome Sequence of Sphingopyxis terrae Strain 203-1 (NBRC 111660), a Polyethylene Glycol Degrader.</title>
        <authorList>
            <person name="Ohtsubo Y."/>
            <person name="Nonoyama S."/>
            <person name="Nagata Y."/>
            <person name="Numata M."/>
            <person name="Tsuchikane K."/>
            <person name="Hosoyama A."/>
            <person name="Yamazoe A."/>
            <person name="Tsuda M."/>
            <person name="Fujita N."/>
            <person name="Kawai F."/>
        </authorList>
    </citation>
    <scope>NUCLEOTIDE SEQUENCE [LARGE SCALE GENOMIC DNA]</scope>
    <source>
        <strain evidence="2 3">203-1</strain>
    </source>
</reference>
<dbReference type="EMBL" id="CP013342">
    <property type="protein sequence ID" value="AMU93214.1"/>
    <property type="molecule type" value="Genomic_DNA"/>
</dbReference>
<dbReference type="Proteomes" id="UP000076234">
    <property type="component" value="Chromosome"/>
</dbReference>
<dbReference type="RefSeq" id="WP_062900438.1">
    <property type="nucleotide sequence ID" value="NZ_CP013342.1"/>
</dbReference>
<dbReference type="STRING" id="1219058.AOA14_01180"/>
<name>A0A142VTX0_9SPHN</name>
<evidence type="ECO:0000313" key="2">
    <source>
        <dbReference type="EMBL" id="AMU93214.1"/>
    </source>
</evidence>
<dbReference type="AlphaFoldDB" id="A0A142VTX0"/>
<feature type="domain" description="DUF5983" evidence="1">
    <location>
        <begin position="6"/>
        <end position="95"/>
    </location>
</feature>
<evidence type="ECO:0000259" key="1">
    <source>
        <dbReference type="Pfam" id="PF19419"/>
    </source>
</evidence>
<sequence>METGQYLVLSTAHIRCATGQLLTAWADYPPHRRPLCVAPTQYGWFLHTMTLPPEAQRCLPKELPAILALGRDNGCDYVLLDSDGPTEDLLPTFPW</sequence>
<protein>
    <recommendedName>
        <fullName evidence="1">DUF5983 domain-containing protein</fullName>
    </recommendedName>
</protein>
<proteinExistence type="predicted"/>
<dbReference type="InterPro" id="IPR046025">
    <property type="entry name" value="DUF5983"/>
</dbReference>
<dbReference type="KEGG" id="ster:AOA14_01180"/>
<reference evidence="3" key="1">
    <citation type="submission" date="2015-11" db="EMBL/GenBank/DDBJ databases">
        <title>Complete genome sequence of a polyethylene glycol-degrading strain Sphingopyxis terrae strain 203-1 (NBRC 15098).</title>
        <authorList>
            <person name="Yoshiyuki O."/>
            <person name="Shouta N."/>
            <person name="Nagata Y."/>
            <person name="Numata M."/>
            <person name="Tsuchikane K."/>
            <person name="Hosoyama A."/>
            <person name="Yamazoe A."/>
            <person name="Tsuda M."/>
            <person name="Fujita N."/>
            <person name="Kawai F."/>
        </authorList>
    </citation>
    <scope>NUCLEOTIDE SEQUENCE [LARGE SCALE GENOMIC DNA]</scope>
    <source>
        <strain evidence="3">203-1</strain>
    </source>
</reference>
<accession>A0A142VTX0</accession>
<evidence type="ECO:0000313" key="3">
    <source>
        <dbReference type="Proteomes" id="UP000076234"/>
    </source>
</evidence>
<gene>
    <name evidence="2" type="ORF">AOA14_01180</name>
</gene>
<dbReference type="Pfam" id="PF19419">
    <property type="entry name" value="DUF5983"/>
    <property type="match status" value="1"/>
</dbReference>